<dbReference type="Proteomes" id="UP000186609">
    <property type="component" value="Chromosome"/>
</dbReference>
<dbReference type="KEGG" id="rhy:RD110_07945"/>
<gene>
    <name evidence="2" type="ORF">RD110_07945</name>
</gene>
<dbReference type="InterPro" id="IPR014960">
    <property type="entry name" value="DUF1828"/>
</dbReference>
<accession>A0A1P8JTT1</accession>
<dbReference type="Pfam" id="PF08861">
    <property type="entry name" value="DUF1828"/>
    <property type="match status" value="1"/>
</dbReference>
<dbReference type="RefSeq" id="WP_076198314.1">
    <property type="nucleotide sequence ID" value="NZ_CP019236.1"/>
</dbReference>
<dbReference type="AlphaFoldDB" id="A0A1P8JTT1"/>
<dbReference type="OrthoDB" id="7062760at2"/>
<reference evidence="2 3" key="1">
    <citation type="submission" date="2017-01" db="EMBL/GenBank/DDBJ databases">
        <authorList>
            <person name="Mah S.A."/>
            <person name="Swanson W.J."/>
            <person name="Moy G.W."/>
            <person name="Vacquier V.D."/>
        </authorList>
    </citation>
    <scope>NUCLEOTIDE SEQUENCE [LARGE SCALE GENOMIC DNA]</scope>
    <source>
        <strain evidence="2 3">DCY110</strain>
    </source>
</reference>
<proteinExistence type="predicted"/>
<protein>
    <recommendedName>
        <fullName evidence="1">DUF1828 domain-containing protein</fullName>
    </recommendedName>
</protein>
<evidence type="ECO:0000313" key="3">
    <source>
        <dbReference type="Proteomes" id="UP000186609"/>
    </source>
</evidence>
<feature type="domain" description="DUF1828" evidence="1">
    <location>
        <begin position="31"/>
        <end position="120"/>
    </location>
</feature>
<keyword evidence="3" id="KW-1185">Reference proteome</keyword>
<sequence length="248" mass="26944">MLNCSWASALTRFDCQTIRALDGSPCLEIGTPFSLPDGSAINLYIHQVGQEMLKISDNADTLFQLGGMGLDVWQAARLNAVRDLMKRHKMAVGERGEVFLLAKHSHAASGFALAITGLLALSGWAANHMEIDAPEIDIVAQMEPYIIARDPNAVLKRRPHARGASSTDYTFDLQHGRDLIDVIPADPRSTGAAMRKAGDIQNGPFAEHLSPLIIVYDLVNSEKATNEISILGSMTRAMPASHLMATFH</sequence>
<dbReference type="EMBL" id="CP019236">
    <property type="protein sequence ID" value="APW37135.1"/>
    <property type="molecule type" value="Genomic_DNA"/>
</dbReference>
<evidence type="ECO:0000313" key="2">
    <source>
        <dbReference type="EMBL" id="APW37135.1"/>
    </source>
</evidence>
<name>A0A1P8JTT1_9BURK</name>
<evidence type="ECO:0000259" key="1">
    <source>
        <dbReference type="Pfam" id="PF08861"/>
    </source>
</evidence>
<organism evidence="2 3">
    <name type="scientific">Rhodoferax koreensis</name>
    <dbReference type="NCBI Taxonomy" id="1842727"/>
    <lineage>
        <taxon>Bacteria</taxon>
        <taxon>Pseudomonadati</taxon>
        <taxon>Pseudomonadota</taxon>
        <taxon>Betaproteobacteria</taxon>
        <taxon>Burkholderiales</taxon>
        <taxon>Comamonadaceae</taxon>
        <taxon>Rhodoferax</taxon>
    </lineage>
</organism>